<proteinExistence type="predicted"/>
<protein>
    <submittedName>
        <fullName evidence="1">Uncharacterized protein</fullName>
    </submittedName>
</protein>
<evidence type="ECO:0000313" key="2">
    <source>
        <dbReference type="Proteomes" id="UP001165074"/>
    </source>
</evidence>
<dbReference type="Proteomes" id="UP001165074">
    <property type="component" value="Unassembled WGS sequence"/>
</dbReference>
<organism evidence="1 2">
    <name type="scientific">Actinoallomurus iriomotensis</name>
    <dbReference type="NCBI Taxonomy" id="478107"/>
    <lineage>
        <taxon>Bacteria</taxon>
        <taxon>Bacillati</taxon>
        <taxon>Actinomycetota</taxon>
        <taxon>Actinomycetes</taxon>
        <taxon>Streptosporangiales</taxon>
        <taxon>Thermomonosporaceae</taxon>
        <taxon>Actinoallomurus</taxon>
    </lineage>
</organism>
<comment type="caution">
    <text evidence="1">The sequence shown here is derived from an EMBL/GenBank/DDBJ whole genome shotgun (WGS) entry which is preliminary data.</text>
</comment>
<reference evidence="1" key="1">
    <citation type="submission" date="2023-03" db="EMBL/GenBank/DDBJ databases">
        <title>Actinoallomurus iriomotensis NBRC 103684.</title>
        <authorList>
            <person name="Ichikawa N."/>
            <person name="Sato H."/>
            <person name="Tonouchi N."/>
        </authorList>
    </citation>
    <scope>NUCLEOTIDE SEQUENCE</scope>
    <source>
        <strain evidence="1">NBRC 103684</strain>
    </source>
</reference>
<gene>
    <name evidence="1" type="ORF">Airi02_040100</name>
</gene>
<name>A0A9W6S083_9ACTN</name>
<accession>A0A9W6S083</accession>
<keyword evidence="2" id="KW-1185">Reference proteome</keyword>
<sequence length="76" mass="8117">MASADFNVTANFARSAAVGTSGSSEALWQFGSLNAAGRVAEWPRILRLPKLQLRSTEASSYALKVSSLALCRVSDR</sequence>
<dbReference type="AlphaFoldDB" id="A0A9W6S083"/>
<evidence type="ECO:0000313" key="1">
    <source>
        <dbReference type="EMBL" id="GLY86081.1"/>
    </source>
</evidence>
<dbReference type="EMBL" id="BSTK01000005">
    <property type="protein sequence ID" value="GLY86081.1"/>
    <property type="molecule type" value="Genomic_DNA"/>
</dbReference>